<evidence type="ECO:0000256" key="6">
    <source>
        <dbReference type="ARBA" id="ARBA00022777"/>
    </source>
</evidence>
<feature type="transmembrane region" description="Helical" evidence="9">
    <location>
        <begin position="97"/>
        <end position="130"/>
    </location>
</feature>
<evidence type="ECO:0000256" key="1">
    <source>
        <dbReference type="ARBA" id="ARBA00000085"/>
    </source>
</evidence>
<name>A0ABQ6HKK3_9MICO</name>
<evidence type="ECO:0000313" key="12">
    <source>
        <dbReference type="Proteomes" id="UP001157109"/>
    </source>
</evidence>
<keyword evidence="3" id="KW-0597">Phosphoprotein</keyword>
<evidence type="ECO:0000313" key="11">
    <source>
        <dbReference type="EMBL" id="GMA18635.1"/>
    </source>
</evidence>
<dbReference type="InterPro" id="IPR011712">
    <property type="entry name" value="Sig_transdc_His_kin_sub3_dim/P"/>
</dbReference>
<dbReference type="InterPro" id="IPR036890">
    <property type="entry name" value="HATPase_C_sf"/>
</dbReference>
<reference evidence="12" key="1">
    <citation type="journal article" date="2019" name="Int. J. Syst. Evol. Microbiol.">
        <title>The Global Catalogue of Microorganisms (GCM) 10K type strain sequencing project: providing services to taxonomists for standard genome sequencing and annotation.</title>
        <authorList>
            <consortium name="The Broad Institute Genomics Platform"/>
            <consortium name="The Broad Institute Genome Sequencing Center for Infectious Disease"/>
            <person name="Wu L."/>
            <person name="Ma J."/>
        </authorList>
    </citation>
    <scope>NUCLEOTIDE SEQUENCE [LARGE SCALE GENOMIC DNA]</scope>
    <source>
        <strain evidence="12">NBRC 105830</strain>
    </source>
</reference>
<evidence type="ECO:0000256" key="7">
    <source>
        <dbReference type="ARBA" id="ARBA00022840"/>
    </source>
</evidence>
<evidence type="ECO:0000256" key="5">
    <source>
        <dbReference type="ARBA" id="ARBA00022741"/>
    </source>
</evidence>
<organism evidence="11 12">
    <name type="scientific">Arsenicicoccus piscis</name>
    <dbReference type="NCBI Taxonomy" id="673954"/>
    <lineage>
        <taxon>Bacteria</taxon>
        <taxon>Bacillati</taxon>
        <taxon>Actinomycetota</taxon>
        <taxon>Actinomycetes</taxon>
        <taxon>Micrococcales</taxon>
        <taxon>Intrasporangiaceae</taxon>
        <taxon>Arsenicicoccus</taxon>
    </lineage>
</organism>
<keyword evidence="4" id="KW-0808">Transferase</keyword>
<keyword evidence="12" id="KW-1185">Reference proteome</keyword>
<evidence type="ECO:0000256" key="3">
    <source>
        <dbReference type="ARBA" id="ARBA00022553"/>
    </source>
</evidence>
<evidence type="ECO:0000256" key="9">
    <source>
        <dbReference type="SAM" id="Phobius"/>
    </source>
</evidence>
<proteinExistence type="predicted"/>
<dbReference type="Gene3D" id="1.20.5.1930">
    <property type="match status" value="1"/>
</dbReference>
<dbReference type="PANTHER" id="PTHR24421">
    <property type="entry name" value="NITRATE/NITRITE SENSOR PROTEIN NARX-RELATED"/>
    <property type="match status" value="1"/>
</dbReference>
<protein>
    <recommendedName>
        <fullName evidence="2">histidine kinase</fullName>
        <ecNumber evidence="2">2.7.13.3</ecNumber>
    </recommendedName>
</protein>
<sequence length="418" mass="42654">MSRRLLGPVAQVFLGAALALPPTLLGWAFWTAARTDGSPLTLLTLLGLAVLAVAVVALVALAPAVRPVEVAAARSLLGVDLPDPLVPEARESRLLGAAWVGVCALVGGAVLFLLLLLVPIGFGLLAYPFGSTDQLRLPGTPTCRVAPGWSAAWLVLPGLVSLAAAVATPLVGARLLQRWAPTFLSPTAADRIAEAGRREQDALRRNEIARELHDSLGHALAAISLQAGAGRRVAATGGDPVGQLEAVEELSRSALADLDGVLGLLRGGGPGSGTGADAAHGTDIDAELARIASLHSHLRLTSRLESLAGLPPEVGRAVLRVVQEGLANAGRHGCPPAELVVTRAPDGAVDVHLTNAVPDEAISPRTVARQRGSGSGSGLPGIRARVDTLGGTARWGPIDDGTGWTLSVHLPAAEEGPG</sequence>
<feature type="domain" description="Signal transduction histidine kinase subgroup 3 dimerisation and phosphoacceptor" evidence="10">
    <location>
        <begin position="205"/>
        <end position="266"/>
    </location>
</feature>
<feature type="transmembrane region" description="Helical" evidence="9">
    <location>
        <begin position="43"/>
        <end position="65"/>
    </location>
</feature>
<dbReference type="EC" id="2.7.13.3" evidence="2"/>
<dbReference type="Proteomes" id="UP001157109">
    <property type="component" value="Unassembled WGS sequence"/>
</dbReference>
<evidence type="ECO:0000256" key="8">
    <source>
        <dbReference type="ARBA" id="ARBA00023012"/>
    </source>
</evidence>
<keyword evidence="9" id="KW-0812">Transmembrane</keyword>
<dbReference type="Gene3D" id="3.30.565.10">
    <property type="entry name" value="Histidine kinase-like ATPase, C-terminal domain"/>
    <property type="match status" value="1"/>
</dbReference>
<keyword evidence="6 11" id="KW-0418">Kinase</keyword>
<comment type="caution">
    <text evidence="11">The sequence shown here is derived from an EMBL/GenBank/DDBJ whole genome shotgun (WGS) entry which is preliminary data.</text>
</comment>
<keyword evidence="8" id="KW-0902">Two-component regulatory system</keyword>
<keyword evidence="9" id="KW-1133">Transmembrane helix</keyword>
<keyword evidence="5" id="KW-0547">Nucleotide-binding</keyword>
<dbReference type="Pfam" id="PF07730">
    <property type="entry name" value="HisKA_3"/>
    <property type="match status" value="1"/>
</dbReference>
<evidence type="ECO:0000259" key="10">
    <source>
        <dbReference type="Pfam" id="PF07730"/>
    </source>
</evidence>
<comment type="catalytic activity">
    <reaction evidence="1">
        <text>ATP + protein L-histidine = ADP + protein N-phospho-L-histidine.</text>
        <dbReference type="EC" id="2.7.13.3"/>
    </reaction>
</comment>
<accession>A0ABQ6HKK3</accession>
<dbReference type="GO" id="GO:0016301">
    <property type="term" value="F:kinase activity"/>
    <property type="evidence" value="ECO:0007669"/>
    <property type="project" value="UniProtKB-KW"/>
</dbReference>
<dbReference type="InterPro" id="IPR050482">
    <property type="entry name" value="Sensor_HK_TwoCompSys"/>
</dbReference>
<gene>
    <name evidence="11" type="ORF">GCM10025862_06560</name>
</gene>
<dbReference type="RefSeq" id="WP_241444411.1">
    <property type="nucleotide sequence ID" value="NZ_BSUJ01000001.1"/>
</dbReference>
<dbReference type="SUPFAM" id="SSF55874">
    <property type="entry name" value="ATPase domain of HSP90 chaperone/DNA topoisomerase II/histidine kinase"/>
    <property type="match status" value="1"/>
</dbReference>
<dbReference type="PANTHER" id="PTHR24421:SF10">
    <property type="entry name" value="NITRATE_NITRITE SENSOR PROTEIN NARQ"/>
    <property type="match status" value="1"/>
</dbReference>
<dbReference type="EMBL" id="BSUJ01000001">
    <property type="protein sequence ID" value="GMA18635.1"/>
    <property type="molecule type" value="Genomic_DNA"/>
</dbReference>
<feature type="transmembrane region" description="Helical" evidence="9">
    <location>
        <begin position="150"/>
        <end position="171"/>
    </location>
</feature>
<keyword evidence="9" id="KW-0472">Membrane</keyword>
<keyword evidence="7" id="KW-0067">ATP-binding</keyword>
<evidence type="ECO:0000256" key="2">
    <source>
        <dbReference type="ARBA" id="ARBA00012438"/>
    </source>
</evidence>
<evidence type="ECO:0000256" key="4">
    <source>
        <dbReference type="ARBA" id="ARBA00022679"/>
    </source>
</evidence>